<dbReference type="InterPro" id="IPR051785">
    <property type="entry name" value="MMCE/EMCE_epimerase"/>
</dbReference>
<comment type="caution">
    <text evidence="3">The sequence shown here is derived from an EMBL/GenBank/DDBJ whole genome shotgun (WGS) entry which is preliminary data.</text>
</comment>
<evidence type="ECO:0000313" key="4">
    <source>
        <dbReference type="Proteomes" id="UP000746471"/>
    </source>
</evidence>
<feature type="domain" description="VOC" evidence="2">
    <location>
        <begin position="7"/>
        <end position="157"/>
    </location>
</feature>
<dbReference type="Proteomes" id="UP000746471">
    <property type="component" value="Unassembled WGS sequence"/>
</dbReference>
<dbReference type="EMBL" id="JAHBCL010000015">
    <property type="protein sequence ID" value="MBS7527001.1"/>
    <property type="molecule type" value="Genomic_DNA"/>
</dbReference>
<dbReference type="PANTHER" id="PTHR43048">
    <property type="entry name" value="METHYLMALONYL-COA EPIMERASE"/>
    <property type="match status" value="1"/>
</dbReference>
<evidence type="ECO:0000313" key="3">
    <source>
        <dbReference type="EMBL" id="MBS7527001.1"/>
    </source>
</evidence>
<dbReference type="InterPro" id="IPR004360">
    <property type="entry name" value="Glyas_Fos-R_dOase_dom"/>
</dbReference>
<dbReference type="PROSITE" id="PS51819">
    <property type="entry name" value="VOC"/>
    <property type="match status" value="1"/>
</dbReference>
<name>A0ABS5PRJ6_9FIRM</name>
<dbReference type="Gene3D" id="3.10.180.10">
    <property type="entry name" value="2,3-Dihydroxybiphenyl 1,2-Dioxygenase, domain 1"/>
    <property type="match status" value="1"/>
</dbReference>
<evidence type="ECO:0000256" key="1">
    <source>
        <dbReference type="ARBA" id="ARBA00022723"/>
    </source>
</evidence>
<accession>A0ABS5PRJ6</accession>
<protein>
    <submittedName>
        <fullName evidence="3">VOC family protein</fullName>
    </submittedName>
</protein>
<sequence>MAKPIAAMNHIGLSVGDIDKAIDFYKEVFGWYHIAGPFPIKRDGGPSSQYCDTLYAHEGHEWTGFRIAHMVGSNGVGVELLEFEGGYDPEDEFEFKKHGLFHFSVTVPDVDEFMTVLKENGGEEYCAYSRRKINDENTIVTVYGKDPFGNIFEVHSHSYEYMNKM</sequence>
<organism evidence="3 4">
    <name type="scientific">Fusibacter paucivorans</name>
    <dbReference type="NCBI Taxonomy" id="76009"/>
    <lineage>
        <taxon>Bacteria</taxon>
        <taxon>Bacillati</taxon>
        <taxon>Bacillota</taxon>
        <taxon>Clostridia</taxon>
        <taxon>Eubacteriales</taxon>
        <taxon>Eubacteriales Family XII. Incertae Sedis</taxon>
        <taxon>Fusibacter</taxon>
    </lineage>
</organism>
<keyword evidence="4" id="KW-1185">Reference proteome</keyword>
<dbReference type="InterPro" id="IPR029068">
    <property type="entry name" value="Glyas_Bleomycin-R_OHBP_Dase"/>
</dbReference>
<dbReference type="RefSeq" id="WP_213236862.1">
    <property type="nucleotide sequence ID" value="NZ_JAHBCL010000015.1"/>
</dbReference>
<evidence type="ECO:0000259" key="2">
    <source>
        <dbReference type="PROSITE" id="PS51819"/>
    </source>
</evidence>
<dbReference type="SUPFAM" id="SSF54593">
    <property type="entry name" value="Glyoxalase/Bleomycin resistance protein/Dihydroxybiphenyl dioxygenase"/>
    <property type="match status" value="1"/>
</dbReference>
<keyword evidence="1" id="KW-0479">Metal-binding</keyword>
<reference evidence="3 4" key="1">
    <citation type="submission" date="2021-05" db="EMBL/GenBank/DDBJ databases">
        <title>Fusibacter ferrireducens sp. nov., an anaerobic, sulfur- and Fe-reducing bacterium isolated from the mangrove sediment.</title>
        <authorList>
            <person name="Qiu D."/>
        </authorList>
    </citation>
    <scope>NUCLEOTIDE SEQUENCE [LARGE SCALE GENOMIC DNA]</scope>
    <source>
        <strain evidence="3 4">DSM 12116</strain>
    </source>
</reference>
<dbReference type="InterPro" id="IPR037523">
    <property type="entry name" value="VOC_core"/>
</dbReference>
<proteinExistence type="predicted"/>
<dbReference type="Pfam" id="PF00903">
    <property type="entry name" value="Glyoxalase"/>
    <property type="match status" value="1"/>
</dbReference>
<dbReference type="PANTHER" id="PTHR43048:SF6">
    <property type="entry name" value="BLR8189 PROTEIN"/>
    <property type="match status" value="1"/>
</dbReference>
<gene>
    <name evidence="3" type="ORF">KHM83_09945</name>
</gene>